<accession>A0A9P1FFV5</accession>
<reference evidence="3" key="1">
    <citation type="submission" date="2022-10" db="EMBL/GenBank/DDBJ databases">
        <authorList>
            <person name="Chen Y."/>
            <person name="Dougan E. K."/>
            <person name="Chan C."/>
            <person name="Rhodes N."/>
            <person name="Thang M."/>
        </authorList>
    </citation>
    <scope>NUCLEOTIDE SEQUENCE</scope>
</reference>
<feature type="transmembrane region" description="Helical" evidence="1">
    <location>
        <begin position="147"/>
        <end position="168"/>
    </location>
</feature>
<keyword evidence="5" id="KW-1185">Reference proteome</keyword>
<dbReference type="EMBL" id="CAMXCT030000058">
    <property type="protein sequence ID" value="CAL4760487.1"/>
    <property type="molecule type" value="Genomic_DNA"/>
</dbReference>
<protein>
    <submittedName>
        <fullName evidence="3">Uncharacterized protein</fullName>
    </submittedName>
</protein>
<name>A0A9P1FFV5_9DINO</name>
<keyword evidence="1" id="KW-1133">Transmembrane helix</keyword>
<feature type="transmembrane region" description="Helical" evidence="1">
    <location>
        <begin position="86"/>
        <end position="107"/>
    </location>
</feature>
<organism evidence="3">
    <name type="scientific">Cladocopium goreaui</name>
    <dbReference type="NCBI Taxonomy" id="2562237"/>
    <lineage>
        <taxon>Eukaryota</taxon>
        <taxon>Sar</taxon>
        <taxon>Alveolata</taxon>
        <taxon>Dinophyceae</taxon>
        <taxon>Suessiales</taxon>
        <taxon>Symbiodiniaceae</taxon>
        <taxon>Cladocopium</taxon>
    </lineage>
</organism>
<keyword evidence="1" id="KW-0812">Transmembrane</keyword>
<evidence type="ECO:0000313" key="5">
    <source>
        <dbReference type="Proteomes" id="UP001152797"/>
    </source>
</evidence>
<dbReference type="OrthoDB" id="406224at2759"/>
<dbReference type="EMBL" id="CAMXCT010000058">
    <property type="protein sequence ID" value="CAI3973175.1"/>
    <property type="molecule type" value="Genomic_DNA"/>
</dbReference>
<evidence type="ECO:0000313" key="4">
    <source>
        <dbReference type="EMBL" id="CAL4760487.1"/>
    </source>
</evidence>
<gene>
    <name evidence="3" type="ORF">C1SCF055_LOCUS1698</name>
</gene>
<sequence>MKTFLWTAITLTEILSRAAAQCRCSRYLCRSGENEYSYTIEEMPSQEIIQCILSNKAYNPRGDCRYCSSCDGSLCTCQTSGTCESFLPRAAAVVCFALGLLLLVITVRSTWKWAQRTVLVRVRPDELPENQVRPEVPMKVWERNPRVSVLLPCVGAVLFLIVGVVVWASPDLINQSQGSP</sequence>
<feature type="chain" id="PRO_5043271863" evidence="2">
    <location>
        <begin position="21"/>
        <end position="180"/>
    </location>
</feature>
<dbReference type="AlphaFoldDB" id="A0A9P1FFV5"/>
<evidence type="ECO:0000313" key="3">
    <source>
        <dbReference type="EMBL" id="CAI3973175.1"/>
    </source>
</evidence>
<keyword evidence="1" id="KW-0472">Membrane</keyword>
<keyword evidence="2" id="KW-0732">Signal</keyword>
<feature type="signal peptide" evidence="2">
    <location>
        <begin position="1"/>
        <end position="20"/>
    </location>
</feature>
<comment type="caution">
    <text evidence="3">The sequence shown here is derived from an EMBL/GenBank/DDBJ whole genome shotgun (WGS) entry which is preliminary data.</text>
</comment>
<reference evidence="4 5" key="2">
    <citation type="submission" date="2024-05" db="EMBL/GenBank/DDBJ databases">
        <authorList>
            <person name="Chen Y."/>
            <person name="Shah S."/>
            <person name="Dougan E. K."/>
            <person name="Thang M."/>
            <person name="Chan C."/>
        </authorList>
    </citation>
    <scope>NUCLEOTIDE SEQUENCE [LARGE SCALE GENOMIC DNA]</scope>
</reference>
<dbReference type="Proteomes" id="UP001152797">
    <property type="component" value="Unassembled WGS sequence"/>
</dbReference>
<evidence type="ECO:0000256" key="1">
    <source>
        <dbReference type="SAM" id="Phobius"/>
    </source>
</evidence>
<evidence type="ECO:0000256" key="2">
    <source>
        <dbReference type="SAM" id="SignalP"/>
    </source>
</evidence>
<dbReference type="EMBL" id="CAMXCT020000058">
    <property type="protein sequence ID" value="CAL1126550.1"/>
    <property type="molecule type" value="Genomic_DNA"/>
</dbReference>
<proteinExistence type="predicted"/>